<reference evidence="8 9" key="1">
    <citation type="submission" date="2021-06" db="EMBL/GenBank/DDBJ databases">
        <title>Bacillus sp. RD4P76, an endophyte from a halophyte.</title>
        <authorList>
            <person name="Sun J.-Q."/>
        </authorList>
    </citation>
    <scope>NUCLEOTIDE SEQUENCE [LARGE SCALE GENOMIC DNA]</scope>
    <source>
        <strain evidence="8 9">JCM 17098</strain>
    </source>
</reference>
<dbReference type="SMART" id="SM00859">
    <property type="entry name" value="Semialdhyde_dh"/>
    <property type="match status" value="1"/>
</dbReference>
<dbReference type="Pfam" id="PF22698">
    <property type="entry name" value="Semialdhyde_dhC_1"/>
    <property type="match status" value="1"/>
</dbReference>
<dbReference type="PANTHER" id="PTHR32338:SF10">
    <property type="entry name" value="N-ACETYL-GAMMA-GLUTAMYL-PHOSPHATE REDUCTASE, CHLOROPLASTIC-RELATED"/>
    <property type="match status" value="1"/>
</dbReference>
<dbReference type="InterPro" id="IPR000706">
    <property type="entry name" value="AGPR_type-1"/>
</dbReference>
<dbReference type="Gene3D" id="3.40.50.720">
    <property type="entry name" value="NAD(P)-binding Rossmann-like Domain"/>
    <property type="match status" value="1"/>
</dbReference>
<organism evidence="8 9">
    <name type="scientific">Evansella alkalicola</name>
    <dbReference type="NCBI Taxonomy" id="745819"/>
    <lineage>
        <taxon>Bacteria</taxon>
        <taxon>Bacillati</taxon>
        <taxon>Bacillota</taxon>
        <taxon>Bacilli</taxon>
        <taxon>Bacillales</taxon>
        <taxon>Bacillaceae</taxon>
        <taxon>Evansella</taxon>
    </lineage>
</organism>
<dbReference type="Proteomes" id="UP000790580">
    <property type="component" value="Unassembled WGS sequence"/>
</dbReference>
<evidence type="ECO:0000313" key="9">
    <source>
        <dbReference type="Proteomes" id="UP000790580"/>
    </source>
</evidence>
<dbReference type="HAMAP" id="MF_00150">
    <property type="entry name" value="ArgC_type1"/>
    <property type="match status" value="1"/>
</dbReference>
<evidence type="ECO:0000256" key="3">
    <source>
        <dbReference type="ARBA" id="ARBA00022857"/>
    </source>
</evidence>
<gene>
    <name evidence="5 8" type="primary">argC</name>
    <name evidence="8" type="ORF">KS407_16525</name>
</gene>
<comment type="function">
    <text evidence="5">Catalyzes the NADPH-dependent reduction of N-acetyl-5-glutamyl phosphate to yield N-acetyl-L-glutamate 5-semialdehyde.</text>
</comment>
<keyword evidence="4 5" id="KW-0560">Oxidoreductase</keyword>
<evidence type="ECO:0000256" key="5">
    <source>
        <dbReference type="HAMAP-Rule" id="MF_00150"/>
    </source>
</evidence>
<dbReference type="NCBIfam" id="TIGR01850">
    <property type="entry name" value="argC"/>
    <property type="match status" value="1"/>
</dbReference>
<evidence type="ECO:0000259" key="7">
    <source>
        <dbReference type="SMART" id="SM00859"/>
    </source>
</evidence>
<dbReference type="InterPro" id="IPR023013">
    <property type="entry name" value="AGPR_AS"/>
</dbReference>
<dbReference type="SUPFAM" id="SSF55347">
    <property type="entry name" value="Glyceraldehyde-3-phosphate dehydrogenase-like, C-terminal domain"/>
    <property type="match status" value="1"/>
</dbReference>
<comment type="pathway">
    <text evidence="5">Amino-acid biosynthesis; L-arginine biosynthesis; N(2)-acetyl-L-ornithine from L-glutamate: step 3/4.</text>
</comment>
<evidence type="ECO:0000256" key="4">
    <source>
        <dbReference type="ARBA" id="ARBA00023002"/>
    </source>
</evidence>
<dbReference type="CDD" id="cd17895">
    <property type="entry name" value="AGPR_1_N"/>
    <property type="match status" value="1"/>
</dbReference>
<feature type="domain" description="Semialdehyde dehydrogenase NAD-binding" evidence="7">
    <location>
        <begin position="2"/>
        <end position="141"/>
    </location>
</feature>
<dbReference type="PROSITE" id="PS01224">
    <property type="entry name" value="ARGC"/>
    <property type="match status" value="1"/>
</dbReference>
<dbReference type="EC" id="1.2.1.38" evidence="5"/>
<dbReference type="SUPFAM" id="SSF51735">
    <property type="entry name" value="NAD(P)-binding Rossmann-fold domains"/>
    <property type="match status" value="1"/>
</dbReference>
<dbReference type="InterPro" id="IPR000534">
    <property type="entry name" value="Semialdehyde_DH_NAD-bd"/>
</dbReference>
<name>A0ABS6JWQ8_9BACI</name>
<dbReference type="GO" id="GO:0003942">
    <property type="term" value="F:N-acetyl-gamma-glutamyl-phosphate reductase activity"/>
    <property type="evidence" value="ECO:0007669"/>
    <property type="project" value="UniProtKB-EC"/>
</dbReference>
<accession>A0ABS6JWQ8</accession>
<evidence type="ECO:0000256" key="2">
    <source>
        <dbReference type="ARBA" id="ARBA00022605"/>
    </source>
</evidence>
<dbReference type="EMBL" id="JAHQCR010000068">
    <property type="protein sequence ID" value="MBU9723026.1"/>
    <property type="molecule type" value="Genomic_DNA"/>
</dbReference>
<keyword evidence="2 5" id="KW-0028">Amino-acid biosynthesis</keyword>
<dbReference type="InterPro" id="IPR058924">
    <property type="entry name" value="AGPR_dimerisation_dom"/>
</dbReference>
<evidence type="ECO:0000256" key="6">
    <source>
        <dbReference type="PROSITE-ProRule" id="PRU10010"/>
    </source>
</evidence>
<protein>
    <recommendedName>
        <fullName evidence="5">N-acetyl-gamma-glutamyl-phosphate reductase</fullName>
        <shortName evidence="5">AGPR</shortName>
        <ecNumber evidence="5">1.2.1.38</ecNumber>
    </recommendedName>
    <alternativeName>
        <fullName evidence="5">N-acetyl-glutamate semialdehyde dehydrogenase</fullName>
        <shortName evidence="5">NAGSA dehydrogenase</shortName>
    </alternativeName>
</protein>
<dbReference type="InterPro" id="IPR050085">
    <property type="entry name" value="AGPR"/>
</dbReference>
<dbReference type="Pfam" id="PF01118">
    <property type="entry name" value="Semialdhyde_dh"/>
    <property type="match status" value="1"/>
</dbReference>
<evidence type="ECO:0000256" key="1">
    <source>
        <dbReference type="ARBA" id="ARBA00022571"/>
    </source>
</evidence>
<comment type="subcellular location">
    <subcellularLocation>
        <location evidence="5">Cytoplasm</location>
    </subcellularLocation>
</comment>
<dbReference type="InterPro" id="IPR036291">
    <property type="entry name" value="NAD(P)-bd_dom_sf"/>
</dbReference>
<sequence>MKSAIIGGTGYGAVELVRLLDKHPNIELVKVISNSQSGTDIQDVYPHLSNILNIQLSELNIQSLCEEVDVVFFATPAGVSKEYIPELHKQGVKCIDLSGDFRLKNPQNYETWYGKSSAETTYLEKATYGLSEIYGDDIKNSEIIANPGCYPTAALLGLIPAINNKMIDPKTIIIDGKSGVSGAGRGVSLNTHYSEINENLKAYKLGQHQHIPEIEQAIEWSAAAVAAASANHAELESIPVSFSTHLTPMTRGIMCTMYAQLTDPSSATVSAFIEHYESFYESHPFVRIRPEGTWPSTKEVSGSNYCDIGFQVDARTGRVTIVSVIDNLMKGAAGQAVQNLNLMNGWDVQMGLTDIPMYP</sequence>
<dbReference type="RefSeq" id="WP_088077216.1">
    <property type="nucleotide sequence ID" value="NZ_JAHQCR010000068.1"/>
</dbReference>
<feature type="active site" evidence="5 6">
    <location>
        <position position="149"/>
    </location>
</feature>
<dbReference type="CDD" id="cd23934">
    <property type="entry name" value="AGPR_1_C"/>
    <property type="match status" value="1"/>
</dbReference>
<comment type="similarity">
    <text evidence="5">Belongs to the NAGSA dehydrogenase family. Type 1 subfamily.</text>
</comment>
<keyword evidence="9" id="KW-1185">Reference proteome</keyword>
<dbReference type="Gene3D" id="3.30.360.10">
    <property type="entry name" value="Dihydrodipicolinate Reductase, domain 2"/>
    <property type="match status" value="1"/>
</dbReference>
<keyword evidence="1 5" id="KW-0055">Arginine biosynthesis</keyword>
<proteinExistence type="inferred from homology"/>
<keyword evidence="5" id="KW-0963">Cytoplasm</keyword>
<keyword evidence="3 5" id="KW-0521">NADP</keyword>
<dbReference type="PANTHER" id="PTHR32338">
    <property type="entry name" value="N-ACETYL-GAMMA-GLUTAMYL-PHOSPHATE REDUCTASE, CHLOROPLASTIC-RELATED-RELATED"/>
    <property type="match status" value="1"/>
</dbReference>
<comment type="catalytic activity">
    <reaction evidence="5">
        <text>N-acetyl-L-glutamate 5-semialdehyde + phosphate + NADP(+) = N-acetyl-L-glutamyl 5-phosphate + NADPH + H(+)</text>
        <dbReference type="Rhea" id="RHEA:21588"/>
        <dbReference type="ChEBI" id="CHEBI:15378"/>
        <dbReference type="ChEBI" id="CHEBI:29123"/>
        <dbReference type="ChEBI" id="CHEBI:43474"/>
        <dbReference type="ChEBI" id="CHEBI:57783"/>
        <dbReference type="ChEBI" id="CHEBI:57936"/>
        <dbReference type="ChEBI" id="CHEBI:58349"/>
        <dbReference type="EC" id="1.2.1.38"/>
    </reaction>
</comment>
<evidence type="ECO:0000313" key="8">
    <source>
        <dbReference type="EMBL" id="MBU9723026.1"/>
    </source>
</evidence>
<comment type="caution">
    <text evidence="8">The sequence shown here is derived from an EMBL/GenBank/DDBJ whole genome shotgun (WGS) entry which is preliminary data.</text>
</comment>